<feature type="active site" description="Proton donor/acceptor" evidence="5">
    <location>
        <position position="1245"/>
    </location>
</feature>
<keyword evidence="3 8" id="KW-0324">Glycolysis</keyword>
<dbReference type="GO" id="GO:0004619">
    <property type="term" value="F:phosphoglycerate mutase activity"/>
    <property type="evidence" value="ECO:0007669"/>
    <property type="project" value="UniProtKB-EC"/>
</dbReference>
<feature type="compositionally biased region" description="Acidic residues" evidence="10">
    <location>
        <begin position="151"/>
        <end position="162"/>
    </location>
</feature>
<evidence type="ECO:0000256" key="2">
    <source>
        <dbReference type="ARBA" id="ARBA00006717"/>
    </source>
</evidence>
<name>A0ABD3MU38_9STRA</name>
<feature type="binding site" evidence="6">
    <location>
        <begin position="1179"/>
        <end position="1180"/>
    </location>
    <ligand>
        <name>substrate</name>
    </ligand>
</feature>
<keyword evidence="4 8" id="KW-0413">Isomerase</keyword>
<keyword evidence="9" id="KW-0175">Coiled coil</keyword>
<dbReference type="GO" id="GO:0006096">
    <property type="term" value="P:glycolytic process"/>
    <property type="evidence" value="ECO:0007669"/>
    <property type="project" value="UniProtKB-KW"/>
</dbReference>
<feature type="compositionally biased region" description="Low complexity" evidence="10">
    <location>
        <begin position="417"/>
        <end position="443"/>
    </location>
</feature>
<reference evidence="11 12" key="1">
    <citation type="submission" date="2024-10" db="EMBL/GenBank/DDBJ databases">
        <title>Updated reference genomes for cyclostephanoid diatoms.</title>
        <authorList>
            <person name="Roberts W.R."/>
            <person name="Alverson A.J."/>
        </authorList>
    </citation>
    <scope>NUCLEOTIDE SEQUENCE [LARGE SCALE GENOMIC DNA]</scope>
    <source>
        <strain evidence="11 12">AJA276-08</strain>
    </source>
</reference>
<feature type="region of interest" description="Disordered" evidence="10">
    <location>
        <begin position="593"/>
        <end position="613"/>
    </location>
</feature>
<dbReference type="Pfam" id="PF00300">
    <property type="entry name" value="His_Phos_1"/>
    <property type="match status" value="2"/>
</dbReference>
<dbReference type="InterPro" id="IPR005952">
    <property type="entry name" value="Phosphogly_mut1"/>
</dbReference>
<evidence type="ECO:0000256" key="8">
    <source>
        <dbReference type="RuleBase" id="RU004511"/>
    </source>
</evidence>
<dbReference type="InterPro" id="IPR013078">
    <property type="entry name" value="His_Pase_superF_clade-1"/>
</dbReference>
<gene>
    <name evidence="11" type="ORF">ACHAW5_006208</name>
</gene>
<feature type="binding site" evidence="6">
    <location>
        <position position="1218"/>
    </location>
    <ligand>
        <name>substrate</name>
    </ligand>
</feature>
<evidence type="ECO:0000313" key="11">
    <source>
        <dbReference type="EMBL" id="KAL3767479.1"/>
    </source>
</evidence>
<dbReference type="FunFam" id="3.40.50.1240:FF:000003">
    <property type="entry name" value="2,3-bisphosphoglycerate-dependent phosphoglycerate mutase"/>
    <property type="match status" value="1"/>
</dbReference>
<feature type="compositionally biased region" description="Low complexity" evidence="10">
    <location>
        <begin position="101"/>
        <end position="115"/>
    </location>
</feature>
<organism evidence="11 12">
    <name type="scientific">Stephanodiscus triporus</name>
    <dbReference type="NCBI Taxonomy" id="2934178"/>
    <lineage>
        <taxon>Eukaryota</taxon>
        <taxon>Sar</taxon>
        <taxon>Stramenopiles</taxon>
        <taxon>Ochrophyta</taxon>
        <taxon>Bacillariophyta</taxon>
        <taxon>Coscinodiscophyceae</taxon>
        <taxon>Thalassiosirophycidae</taxon>
        <taxon>Stephanodiscales</taxon>
        <taxon>Stephanodiscaceae</taxon>
        <taxon>Stephanodiscus</taxon>
    </lineage>
</organism>
<feature type="compositionally biased region" description="Low complexity" evidence="10">
    <location>
        <begin position="300"/>
        <end position="323"/>
    </location>
</feature>
<feature type="compositionally biased region" description="Basic residues" evidence="10">
    <location>
        <begin position="55"/>
        <end position="64"/>
    </location>
</feature>
<sequence>MASSSSPPPPTASSSMSMSMSMRRCRCQCHVDVDDVDVVADQRRRQQQRLSSHSPPRRGSSRRHIRAAIVPPRRPVISFRSDLPSPCGVNLSGRRTAVIPSSSSSSRRRSSSSYSRRGDDRTIVMSFASERHSIALVARRSALAAVVGGGCEDEDEDEDDDGGGGGGGGGLRRRPRYSLSVDRPPRCRRRSSTTTTTVCRRVEKGGGGRCLAHSSIFWKDDEDDDDGGGGAIPSSSSLSRWTTAGVEAFAMGDDDDDEGVAHSSVGTSATIVASDAAAATATDDVVVVVVAADRNKEPSADASAATKTTTTTTIATGLGTAPASTDDDHDGDVVAPPFSSSNDDDDGGGASRYRVVAREIVVASTDIGGDDDDDDYDYDDVLDVIPLDSRPTSVHVAEIHVEVDVVDDDDYYHDDNNINIGVSSDDTPPPSSSSSSSSSSTTTTTTAVGIFVSTIDDDAPRLYVATRGALRARRRRRKRQDAGRRGGRDDSDPCFVLALLDDSDLVRRGRDDDDYDDYDDDYYDDRAMSEPLTFSTPIVAMDTIVTEGDAVSPYPGRDDARRAKKLNRLAISSLDGTVRMLTYRLTWRRRRRNDDDDAGIPPRRDRRRPESSPRLCPLRCSSYIVDGPVVSLHFSTTDTTATIATGEIPIVAEHRPPSLILIAGSLCGFACLFYESSRPSMKSSSSSSSSSAGGVDRHFDGPVTVVDGLYDARGGGHEDSVTSVHAWRCCRRIGGGVERTKIAVGTQGGRVLLFHQREEGGIALVGIWDEIEAARCESNELARRIDQAREQISVLQDEKDEMGVKARDLNVAVSEMQGKIDDLASASRTDRPELSSAVSELERERGEKWEDIARREEDMQHPRRKTSSVATAVAWLPSLADIIIDFIVPEMGGGRVRQGGGCSQRRRHIDLRQYSGTVLSLPVIIKKKRKNALGGWWWCHNMLIGTTTMTTSGGRTAARSIWPHAGRRRNSAIVVVVLVLSLVLPAQSSSMSSSSVGAAAAFATSSSIVLRPASRPRPVVLPAAAPTNGDDDVGDAVPVAYVFDGNGNVRAGDPSDVGAYTGLSNAWGYSRSVVNDRQRRRYERRRARHRSRLEVRNGGINGGGGGGNNVAFDDMNEDGYYGIAGGMKRGLVAGLVRRAFRAPYKLLAGEYGGGRKTTPGTLILVRHGESVWNANKTFTGWADPDLSPRGYREVEHAARLLVEGGYNVDIVFTSRLKRAIRSSWILLRELNEVHLPVFKSWRLNERMYGALTGLSKSETAERLGADLVQEWRGSLLSRPPALAPGDRYYPGRDRRHADLSSSQIPLTESLSDCMERTKPVWLDKISYEIARGRNVLVVAHANTLRGLVKIIDDVGDDEIQDIAIPTGIPIIYNFDKDLNPIPPKGDQGTVSQVHMNGVFLEKPGLLKQAILREVEWCANVPDYQEVMSRSIYGSKTPLQRSLSKLEAEREVQTWAAKYALDDDEEDDDGTDGRLTLVERVVEECTIEDGGCFDPDRPDFVEEGLSTDGGRTIASLADVGGMGGDNEVIANIFDANGPCVQAMPAGQVVPGIGPVPVLKKSSLIVMIRHGKTENNKLGLFTGWDDVPLATDGVEEAKAAGKLLKRHGFEFDVIYTSWLSRAIETAWYVMDEMDCLWLPIIKSWRLNERMYGALTGLSKAMVKQRHGEKQFMMWRRGYAVKPPPVSSFSPQYPGNDVRYNKYLKDVRISLSETLIRSIESRKFSFHRKLPKSESLKDCMDRTIPYFTEQIMPEAVEKGKRVLIASSENAIRGLLMHLCEIPEEKIAGLEIPNGLPLIFDMNSKCIKLLDDGSGEDPLEKYNFGASASYLFRPCKNPDGSDDEGCTLTFRADADTALSASDSSIIASIRKPVEAGV</sequence>
<feature type="region of interest" description="Disordered" evidence="10">
    <location>
        <begin position="823"/>
        <end position="842"/>
    </location>
</feature>
<comment type="caution">
    <text evidence="11">The sequence shown here is derived from an EMBL/GenBank/DDBJ whole genome shotgun (WGS) entry which is preliminary data.</text>
</comment>
<dbReference type="EC" id="5.4.2.11" evidence="8"/>
<evidence type="ECO:0000313" key="12">
    <source>
        <dbReference type="Proteomes" id="UP001530315"/>
    </source>
</evidence>
<feature type="compositionally biased region" description="Low complexity" evidence="10">
    <location>
        <begin position="12"/>
        <end position="22"/>
    </location>
</feature>
<dbReference type="PROSITE" id="PS00175">
    <property type="entry name" value="PG_MUTASE"/>
    <property type="match status" value="1"/>
</dbReference>
<feature type="region of interest" description="Disordered" evidence="10">
    <location>
        <begin position="296"/>
        <end position="350"/>
    </location>
</feature>
<feature type="binding site" evidence="6">
    <location>
        <begin position="1245"/>
        <end position="1248"/>
    </location>
    <ligand>
        <name>substrate</name>
    </ligand>
</feature>
<evidence type="ECO:0000256" key="6">
    <source>
        <dbReference type="PIRSR" id="PIRSR613078-2"/>
    </source>
</evidence>
<feature type="compositionally biased region" description="Low complexity" evidence="10">
    <location>
        <begin position="678"/>
        <end position="691"/>
    </location>
</feature>
<dbReference type="CDD" id="cd07067">
    <property type="entry name" value="HP_PGM_like"/>
    <property type="match status" value="2"/>
</dbReference>
<comment type="catalytic activity">
    <reaction evidence="1 8">
        <text>(2R)-2-phosphoglycerate = (2R)-3-phosphoglycerate</text>
        <dbReference type="Rhea" id="RHEA:15901"/>
        <dbReference type="ChEBI" id="CHEBI:58272"/>
        <dbReference type="ChEBI" id="CHEBI:58289"/>
        <dbReference type="EC" id="5.4.2.11"/>
    </reaction>
</comment>
<dbReference type="PANTHER" id="PTHR11931">
    <property type="entry name" value="PHOSPHOGLYCERATE MUTASE"/>
    <property type="match status" value="1"/>
</dbReference>
<accession>A0ABD3MU38</accession>
<evidence type="ECO:0000256" key="5">
    <source>
        <dbReference type="PIRSR" id="PIRSR613078-1"/>
    </source>
</evidence>
<feature type="compositionally biased region" description="Basic and acidic residues" evidence="10">
    <location>
        <begin position="823"/>
        <end position="833"/>
    </location>
</feature>
<proteinExistence type="inferred from homology"/>
<comment type="similarity">
    <text evidence="2 8">Belongs to the phosphoglycerate mutase family. BPG-dependent PGAM subfamily.</text>
</comment>
<dbReference type="InterPro" id="IPR029033">
    <property type="entry name" value="His_PPase_superfam"/>
</dbReference>
<dbReference type="NCBIfam" id="TIGR01258">
    <property type="entry name" value="pgm_1"/>
    <property type="match status" value="2"/>
</dbReference>
<evidence type="ECO:0000256" key="3">
    <source>
        <dbReference type="ARBA" id="ARBA00023152"/>
    </source>
</evidence>
<feature type="binding site" evidence="6">
    <location>
        <begin position="1166"/>
        <end position="1173"/>
    </location>
    <ligand>
        <name>substrate</name>
    </ligand>
</feature>
<dbReference type="SUPFAM" id="SSF53254">
    <property type="entry name" value="Phosphoglycerate mutase-like"/>
    <property type="match status" value="2"/>
</dbReference>
<feature type="binding site" evidence="6">
    <location>
        <position position="1256"/>
    </location>
    <ligand>
        <name>substrate</name>
    </ligand>
</feature>
<evidence type="ECO:0000256" key="4">
    <source>
        <dbReference type="ARBA" id="ARBA00023235"/>
    </source>
</evidence>
<protein>
    <recommendedName>
        <fullName evidence="8">Phosphoglycerate mutase</fullName>
        <ecNumber evidence="8">5.4.2.11</ecNumber>
    </recommendedName>
</protein>
<dbReference type="InterPro" id="IPR001345">
    <property type="entry name" value="PG/BPGM_mutase_AS"/>
</dbReference>
<dbReference type="EMBL" id="JALLAZ020001702">
    <property type="protein sequence ID" value="KAL3767479.1"/>
    <property type="molecule type" value="Genomic_DNA"/>
</dbReference>
<feature type="region of interest" description="Disordered" evidence="10">
    <location>
        <begin position="150"/>
        <end position="196"/>
    </location>
</feature>
<keyword evidence="12" id="KW-1185">Reference proteome</keyword>
<evidence type="ECO:0000256" key="1">
    <source>
        <dbReference type="ARBA" id="ARBA00000380"/>
    </source>
</evidence>
<evidence type="ECO:0000256" key="7">
    <source>
        <dbReference type="PIRSR" id="PIRSR613078-3"/>
    </source>
</evidence>
<evidence type="ECO:0000256" key="9">
    <source>
        <dbReference type="SAM" id="Coils"/>
    </source>
</evidence>
<feature type="site" description="Transition state stabilizer" evidence="7">
    <location>
        <position position="1340"/>
    </location>
</feature>
<feature type="region of interest" description="Disordered" evidence="10">
    <location>
        <begin position="40"/>
        <end position="64"/>
    </location>
</feature>
<feature type="active site" description="Tele-phosphohistidine intermediate" evidence="5">
    <location>
        <position position="1167"/>
    </location>
</feature>
<feature type="region of interest" description="Disordered" evidence="10">
    <location>
        <begin position="91"/>
        <end position="118"/>
    </location>
</feature>
<evidence type="ECO:0000256" key="10">
    <source>
        <dbReference type="SAM" id="MobiDB-lite"/>
    </source>
</evidence>
<dbReference type="Proteomes" id="UP001530315">
    <property type="component" value="Unassembled WGS sequence"/>
</dbReference>
<feature type="region of interest" description="Disordered" evidence="10">
    <location>
        <begin position="1"/>
        <end position="23"/>
    </location>
</feature>
<dbReference type="HAMAP" id="MF_01039">
    <property type="entry name" value="PGAM_GpmA"/>
    <property type="match status" value="2"/>
</dbReference>
<feature type="coiled-coil region" evidence="9">
    <location>
        <begin position="771"/>
        <end position="805"/>
    </location>
</feature>
<feature type="region of interest" description="Disordered" evidence="10">
    <location>
        <begin position="678"/>
        <end position="699"/>
    </location>
</feature>
<dbReference type="SMART" id="SM00855">
    <property type="entry name" value="PGAM"/>
    <property type="match status" value="2"/>
</dbReference>
<feature type="compositionally biased region" description="Pro residues" evidence="10">
    <location>
        <begin position="1"/>
        <end position="11"/>
    </location>
</feature>
<feature type="region of interest" description="Disordered" evidence="10">
    <location>
        <begin position="408"/>
        <end position="443"/>
    </location>
</feature>
<dbReference type="Gene3D" id="3.40.50.1240">
    <property type="entry name" value="Phosphoglycerate mutase-like"/>
    <property type="match status" value="2"/>
</dbReference>